<keyword evidence="1" id="KW-0805">Transcription regulation</keyword>
<gene>
    <name evidence="7" type="ORF">J2Z18_003018</name>
</gene>
<dbReference type="PANTHER" id="PTHR43280:SF28">
    <property type="entry name" value="HTH-TYPE TRANSCRIPTIONAL ACTIVATOR RHAS"/>
    <property type="match status" value="1"/>
</dbReference>
<dbReference type="RefSeq" id="WP_028406641.1">
    <property type="nucleotide sequence ID" value="NZ_BOSA01000003.1"/>
</dbReference>
<sequence>MYRLLIVDDEPVITNGLVQLFEENPEFELDVLKAYSAKEALAIAKKMKLDILVSDIRMPQKSGLQLVDELMYYWPMCRIIFLTGYSEFEYVHEALRKNVDNYILKTEGIDPIFTAVQQACQRLDEENRRRVQEDKLKQHAKIARPLLKNERMERILDGEPIRALLTDTRYEGLDFRICPDLPSLFVMGCIDESAHSASREMISSIQGIFMNDLPSSFSCEQAVYERTLIWLLQPDAELLGRFQEGESEGTISWSGVTGYMKGILESIQNECDELLGVQVSFGISGNLKEAWGTIREQYATLRMILKQKQALGQSMVITDISKVGEPIGNTGEQARHREGDTKSLVIAQIQKYIQDHLAGDVSLTAIAQEVHFNPSYLSRYYKQMTGQNLLEYIQAKRLEAAIDYMRNTDLKLQEIAARVGFDSHSYFTTFFKRKMGMSPQEYRS</sequence>
<evidence type="ECO:0000313" key="7">
    <source>
        <dbReference type="EMBL" id="MBP1893915.1"/>
    </source>
</evidence>
<reference evidence="7 8" key="1">
    <citation type="submission" date="2021-03" db="EMBL/GenBank/DDBJ databases">
        <title>Genomic Encyclopedia of Type Strains, Phase IV (KMG-IV): sequencing the most valuable type-strain genomes for metagenomic binning, comparative biology and taxonomic classification.</title>
        <authorList>
            <person name="Goeker M."/>
        </authorList>
    </citation>
    <scope>NUCLEOTIDE SEQUENCE [LARGE SCALE GENOMIC DNA]</scope>
    <source>
        <strain evidence="7 8">DSM 15596</strain>
    </source>
</reference>
<dbReference type="Gene3D" id="1.10.10.60">
    <property type="entry name" value="Homeodomain-like"/>
    <property type="match status" value="2"/>
</dbReference>
<evidence type="ECO:0000259" key="6">
    <source>
        <dbReference type="PROSITE" id="PS50110"/>
    </source>
</evidence>
<evidence type="ECO:0000259" key="5">
    <source>
        <dbReference type="PROSITE" id="PS01124"/>
    </source>
</evidence>
<feature type="domain" description="HTH araC/xylS-type" evidence="5">
    <location>
        <begin position="347"/>
        <end position="444"/>
    </location>
</feature>
<dbReference type="InterPro" id="IPR009057">
    <property type="entry name" value="Homeodomain-like_sf"/>
</dbReference>
<dbReference type="Proteomes" id="UP000706926">
    <property type="component" value="Unassembled WGS sequence"/>
</dbReference>
<dbReference type="CDD" id="cd17536">
    <property type="entry name" value="REC_YesN-like"/>
    <property type="match status" value="1"/>
</dbReference>
<evidence type="ECO:0000256" key="4">
    <source>
        <dbReference type="PROSITE-ProRule" id="PRU00169"/>
    </source>
</evidence>
<dbReference type="PROSITE" id="PS00041">
    <property type="entry name" value="HTH_ARAC_FAMILY_1"/>
    <property type="match status" value="1"/>
</dbReference>
<proteinExistence type="predicted"/>
<dbReference type="InterPro" id="IPR001789">
    <property type="entry name" value="Sig_transdc_resp-reg_receiver"/>
</dbReference>
<organism evidence="7 8">
    <name type="scientific">Paenibacillus lactis</name>
    <dbReference type="NCBI Taxonomy" id="228574"/>
    <lineage>
        <taxon>Bacteria</taxon>
        <taxon>Bacillati</taxon>
        <taxon>Bacillota</taxon>
        <taxon>Bacilli</taxon>
        <taxon>Bacillales</taxon>
        <taxon>Paenibacillaceae</taxon>
        <taxon>Paenibacillus</taxon>
    </lineage>
</organism>
<dbReference type="InterPro" id="IPR018062">
    <property type="entry name" value="HTH_AraC-typ_CS"/>
</dbReference>
<evidence type="ECO:0000256" key="1">
    <source>
        <dbReference type="ARBA" id="ARBA00023015"/>
    </source>
</evidence>
<dbReference type="GeneID" id="95404979"/>
<dbReference type="SUPFAM" id="SSF52172">
    <property type="entry name" value="CheY-like"/>
    <property type="match status" value="1"/>
</dbReference>
<evidence type="ECO:0000256" key="3">
    <source>
        <dbReference type="ARBA" id="ARBA00023163"/>
    </source>
</evidence>
<dbReference type="PRINTS" id="PR00032">
    <property type="entry name" value="HTHARAC"/>
</dbReference>
<feature type="domain" description="Response regulatory" evidence="6">
    <location>
        <begin position="3"/>
        <end position="120"/>
    </location>
</feature>
<dbReference type="PANTHER" id="PTHR43280">
    <property type="entry name" value="ARAC-FAMILY TRANSCRIPTIONAL REGULATOR"/>
    <property type="match status" value="1"/>
</dbReference>
<dbReference type="SMART" id="SM00448">
    <property type="entry name" value="REC"/>
    <property type="match status" value="1"/>
</dbReference>
<feature type="modified residue" description="4-aspartylphosphate" evidence="4">
    <location>
        <position position="55"/>
    </location>
</feature>
<keyword evidence="3" id="KW-0804">Transcription</keyword>
<comment type="caution">
    <text evidence="7">The sequence shown here is derived from an EMBL/GenBank/DDBJ whole genome shotgun (WGS) entry which is preliminary data.</text>
</comment>
<dbReference type="InterPro" id="IPR020449">
    <property type="entry name" value="Tscrpt_reg_AraC-type_HTH"/>
</dbReference>
<keyword evidence="4" id="KW-0597">Phosphoprotein</keyword>
<evidence type="ECO:0000256" key="2">
    <source>
        <dbReference type="ARBA" id="ARBA00023125"/>
    </source>
</evidence>
<dbReference type="SUPFAM" id="SSF46689">
    <property type="entry name" value="Homeodomain-like"/>
    <property type="match status" value="2"/>
</dbReference>
<name>A0ABS4FCD9_9BACL</name>
<dbReference type="Pfam" id="PF12833">
    <property type="entry name" value="HTH_18"/>
    <property type="match status" value="1"/>
</dbReference>
<dbReference type="EMBL" id="JAGGKI010000007">
    <property type="protein sequence ID" value="MBP1893915.1"/>
    <property type="molecule type" value="Genomic_DNA"/>
</dbReference>
<protein>
    <submittedName>
        <fullName evidence="7">Two-component system response regulator YesN</fullName>
    </submittedName>
</protein>
<accession>A0ABS4FCD9</accession>
<dbReference type="PROSITE" id="PS50110">
    <property type="entry name" value="RESPONSE_REGULATORY"/>
    <property type="match status" value="1"/>
</dbReference>
<dbReference type="Gene3D" id="3.40.50.2300">
    <property type="match status" value="1"/>
</dbReference>
<evidence type="ECO:0000313" key="8">
    <source>
        <dbReference type="Proteomes" id="UP000706926"/>
    </source>
</evidence>
<dbReference type="Pfam" id="PF00072">
    <property type="entry name" value="Response_reg"/>
    <property type="match status" value="1"/>
</dbReference>
<keyword evidence="2" id="KW-0238">DNA-binding</keyword>
<dbReference type="PROSITE" id="PS01124">
    <property type="entry name" value="HTH_ARAC_FAMILY_2"/>
    <property type="match status" value="1"/>
</dbReference>
<dbReference type="InterPro" id="IPR018060">
    <property type="entry name" value="HTH_AraC"/>
</dbReference>
<dbReference type="InterPro" id="IPR011006">
    <property type="entry name" value="CheY-like_superfamily"/>
</dbReference>
<keyword evidence="8" id="KW-1185">Reference proteome</keyword>
<dbReference type="SMART" id="SM00342">
    <property type="entry name" value="HTH_ARAC"/>
    <property type="match status" value="1"/>
</dbReference>